<dbReference type="GO" id="GO:0046872">
    <property type="term" value="F:metal ion binding"/>
    <property type="evidence" value="ECO:0007669"/>
    <property type="project" value="InterPro"/>
</dbReference>
<name>A0A5D8Z460_9GAMM</name>
<keyword evidence="8" id="KW-1185">Reference proteome</keyword>
<evidence type="ECO:0000256" key="4">
    <source>
        <dbReference type="SAM" id="SignalP"/>
    </source>
</evidence>
<comment type="caution">
    <text evidence="7">The sequence shown here is derived from an EMBL/GenBank/DDBJ whole genome shotgun (WGS) entry which is preliminary data.</text>
</comment>
<evidence type="ECO:0000313" key="8">
    <source>
        <dbReference type="Proteomes" id="UP000323164"/>
    </source>
</evidence>
<evidence type="ECO:0000256" key="3">
    <source>
        <dbReference type="RuleBase" id="RU004447"/>
    </source>
</evidence>
<dbReference type="PROSITE" id="PS00143">
    <property type="entry name" value="INSULINASE"/>
    <property type="match status" value="1"/>
</dbReference>
<dbReference type="Gene3D" id="3.30.830.10">
    <property type="entry name" value="Metalloenzyme, LuxS/M16 peptidase-like"/>
    <property type="match status" value="4"/>
</dbReference>
<feature type="chain" id="PRO_5022684196" evidence="4">
    <location>
        <begin position="23"/>
        <end position="922"/>
    </location>
</feature>
<keyword evidence="4" id="KW-0732">Signal</keyword>
<evidence type="ECO:0000259" key="6">
    <source>
        <dbReference type="Pfam" id="PF05193"/>
    </source>
</evidence>
<dbReference type="Pfam" id="PF05193">
    <property type="entry name" value="Peptidase_M16_C"/>
    <property type="match status" value="2"/>
</dbReference>
<dbReference type="InterPro" id="IPR011765">
    <property type="entry name" value="Pept_M16_N"/>
</dbReference>
<gene>
    <name evidence="7" type="ORF">FW784_08830</name>
</gene>
<dbReference type="Proteomes" id="UP000323164">
    <property type="component" value="Unassembled WGS sequence"/>
</dbReference>
<protein>
    <submittedName>
        <fullName evidence="7">Insulinase family protein</fullName>
    </submittedName>
</protein>
<dbReference type="SUPFAM" id="SSF63411">
    <property type="entry name" value="LuxS/MPP-like metallohydrolase"/>
    <property type="match status" value="4"/>
</dbReference>
<feature type="signal peptide" evidence="4">
    <location>
        <begin position="1"/>
        <end position="22"/>
    </location>
</feature>
<comment type="cofactor">
    <cofactor evidence="1">
        <name>Zn(2+)</name>
        <dbReference type="ChEBI" id="CHEBI:29105"/>
    </cofactor>
</comment>
<dbReference type="InterPro" id="IPR001431">
    <property type="entry name" value="Pept_M16_Zn_BS"/>
</dbReference>
<comment type="similarity">
    <text evidence="2 3">Belongs to the peptidase M16 family.</text>
</comment>
<organism evidence="7 8">
    <name type="scientific">Cognatilysobacter lacus</name>
    <dbReference type="NCBI Taxonomy" id="1643323"/>
    <lineage>
        <taxon>Bacteria</taxon>
        <taxon>Pseudomonadati</taxon>
        <taxon>Pseudomonadota</taxon>
        <taxon>Gammaproteobacteria</taxon>
        <taxon>Lysobacterales</taxon>
        <taxon>Lysobacteraceae</taxon>
        <taxon>Cognatilysobacter</taxon>
    </lineage>
</organism>
<dbReference type="InterPro" id="IPR007863">
    <property type="entry name" value="Peptidase_M16_C"/>
</dbReference>
<dbReference type="GO" id="GO:0006508">
    <property type="term" value="P:proteolysis"/>
    <property type="evidence" value="ECO:0007669"/>
    <property type="project" value="InterPro"/>
</dbReference>
<dbReference type="GO" id="GO:0004222">
    <property type="term" value="F:metalloendopeptidase activity"/>
    <property type="evidence" value="ECO:0007669"/>
    <property type="project" value="InterPro"/>
</dbReference>
<dbReference type="AlphaFoldDB" id="A0A5D8Z460"/>
<reference evidence="7 8" key="1">
    <citation type="submission" date="2019-08" db="EMBL/GenBank/DDBJ databases">
        <title>Draft genome sequence of Lysobacter sp. UKS-15.</title>
        <authorList>
            <person name="Im W.-T."/>
        </authorList>
    </citation>
    <scope>NUCLEOTIDE SEQUENCE [LARGE SCALE GENOMIC DNA]</scope>
    <source>
        <strain evidence="7 8">UKS-15</strain>
    </source>
</reference>
<dbReference type="OrthoDB" id="9811314at2"/>
<proteinExistence type="inferred from homology"/>
<evidence type="ECO:0000259" key="5">
    <source>
        <dbReference type="Pfam" id="PF00675"/>
    </source>
</evidence>
<feature type="domain" description="Peptidase M16 C-terminal" evidence="6">
    <location>
        <begin position="208"/>
        <end position="384"/>
    </location>
</feature>
<evidence type="ECO:0000313" key="7">
    <source>
        <dbReference type="EMBL" id="TZF89336.1"/>
    </source>
</evidence>
<dbReference type="PANTHER" id="PTHR11851">
    <property type="entry name" value="METALLOPROTEASE"/>
    <property type="match status" value="1"/>
</dbReference>
<dbReference type="EMBL" id="VTRV01000085">
    <property type="protein sequence ID" value="TZF89336.1"/>
    <property type="molecule type" value="Genomic_DNA"/>
</dbReference>
<dbReference type="InterPro" id="IPR050361">
    <property type="entry name" value="MPP/UQCRC_Complex"/>
</dbReference>
<dbReference type="InterPro" id="IPR011249">
    <property type="entry name" value="Metalloenz_LuxS/M16"/>
</dbReference>
<dbReference type="RefSeq" id="WP_149352983.1">
    <property type="nucleotide sequence ID" value="NZ_VTRV01000085.1"/>
</dbReference>
<feature type="domain" description="Peptidase M16 C-terminal" evidence="6">
    <location>
        <begin position="665"/>
        <end position="849"/>
    </location>
</feature>
<dbReference type="PANTHER" id="PTHR11851:SF49">
    <property type="entry name" value="MITOCHONDRIAL-PROCESSING PEPTIDASE SUBUNIT ALPHA"/>
    <property type="match status" value="1"/>
</dbReference>
<evidence type="ECO:0000256" key="1">
    <source>
        <dbReference type="ARBA" id="ARBA00001947"/>
    </source>
</evidence>
<feature type="domain" description="Peptidase M16 N-terminal" evidence="5">
    <location>
        <begin position="54"/>
        <end position="199"/>
    </location>
</feature>
<sequence>MSRNQIRILALACAFALSPAFAATAAAPALPKGASAGPCMEGICEYRLANGLRVLLFPDASRPTVTVNITYGVGSAYEGYGETGMAHLLEHMMFKGTPTHTDIPAEMKKRGVAYNATTSLDRTNYFGSFPADDATLDWMLGLEADRMVHSNVARKDLDSEMTVVRNEMERNDNNPGSALSERLRAAAYQWHNYGHNTIGARSDVEKVPIERLQAFYHSWYRPDNATLVVAGHIDPARTLVQVAKAFGAVAKPARPMPAFYTVEPTQDGEHEVTVRRRGDVRIEMLAYHVPGATQADSAALDVLLDVLGDTPTGRLHKALVEGKLAAGVGAGTDGLRDAGLATFYVAAPKDGDSAKIESELLRLVEQDVVQHPITADEVAQSKQRFANAFEKNQSDVNAVAMGLTGAVADGDWRLFFLDRDRVAAVTVDDVNRVARAYLKPSNRTLGRFVPTDAPDRAEIPAAPDAASVLKGYTGRAAVAAGEAFDPTPQNIQARTETFTIGDGLKVALLPKDNRGDTVVVSANFRFGNVAALTGDPDMAASLAGAMLMRGSKTLTREQIAQRFEALHTQGGVGGGLQGATIALNSKRDNVADALALAASLLREPAFNEAEFEQLRLQAITGMQANAKEPAPLAGDALATHFDPWPAGHPLHHDSIDASLAQIKALKLDDVRNFHQRFYGTSVGEITVVGDFDAKAMRKEIETLFANWKAPTPYSPIGTHFTDVSPERRQIETPDKSSAVVLARLNTSLNDADADYPALAVASYILGGSSMSSRLGERIRGKEGLSYGVGSSLSADSSPTGRDDAGSLNIQAIAAPQNAAKVETAMREELARLVTGGVTEAELHDAVAGLLTQRKQARASDGSVAGMLGGNLYLGRTMDFQAKFDARLAALTVADVNAALRKHFDPAKLSVYAAGDFTKAAAK</sequence>
<accession>A0A5D8Z460</accession>
<dbReference type="Pfam" id="PF00675">
    <property type="entry name" value="Peptidase_M16"/>
    <property type="match status" value="1"/>
</dbReference>
<evidence type="ECO:0000256" key="2">
    <source>
        <dbReference type="ARBA" id="ARBA00007261"/>
    </source>
</evidence>